<organism evidence="1 2">
    <name type="scientific">Suillus discolor</name>
    <dbReference type="NCBI Taxonomy" id="1912936"/>
    <lineage>
        <taxon>Eukaryota</taxon>
        <taxon>Fungi</taxon>
        <taxon>Dikarya</taxon>
        <taxon>Basidiomycota</taxon>
        <taxon>Agaricomycotina</taxon>
        <taxon>Agaricomycetes</taxon>
        <taxon>Agaricomycetidae</taxon>
        <taxon>Boletales</taxon>
        <taxon>Suillineae</taxon>
        <taxon>Suillaceae</taxon>
        <taxon>Suillus</taxon>
    </lineage>
</organism>
<accession>A0A9P7JUN8</accession>
<evidence type="ECO:0000313" key="2">
    <source>
        <dbReference type="Proteomes" id="UP000823399"/>
    </source>
</evidence>
<reference evidence="1" key="1">
    <citation type="journal article" date="2020" name="New Phytol.">
        <title>Comparative genomics reveals dynamic genome evolution in host specialist ectomycorrhizal fungi.</title>
        <authorList>
            <person name="Lofgren L.A."/>
            <person name="Nguyen N.H."/>
            <person name="Vilgalys R."/>
            <person name="Ruytinx J."/>
            <person name="Liao H.L."/>
            <person name="Branco S."/>
            <person name="Kuo A."/>
            <person name="LaButti K."/>
            <person name="Lipzen A."/>
            <person name="Andreopoulos W."/>
            <person name="Pangilinan J."/>
            <person name="Riley R."/>
            <person name="Hundley H."/>
            <person name="Na H."/>
            <person name="Barry K."/>
            <person name="Grigoriev I.V."/>
            <person name="Stajich J.E."/>
            <person name="Kennedy P.G."/>
        </authorList>
    </citation>
    <scope>NUCLEOTIDE SEQUENCE</scope>
    <source>
        <strain evidence="1">FC423</strain>
    </source>
</reference>
<dbReference type="RefSeq" id="XP_041293113.1">
    <property type="nucleotide sequence ID" value="XM_041433666.1"/>
</dbReference>
<dbReference type="GeneID" id="64695925"/>
<dbReference type="Proteomes" id="UP000823399">
    <property type="component" value="Unassembled WGS sequence"/>
</dbReference>
<keyword evidence="2" id="KW-1185">Reference proteome</keyword>
<dbReference type="AlphaFoldDB" id="A0A9P7JUN8"/>
<name>A0A9P7JUN8_9AGAM</name>
<protein>
    <submittedName>
        <fullName evidence="1">Uncharacterized protein</fullName>
    </submittedName>
</protein>
<dbReference type="EMBL" id="JABBWM010000026">
    <property type="protein sequence ID" value="KAG2108743.1"/>
    <property type="molecule type" value="Genomic_DNA"/>
</dbReference>
<comment type="caution">
    <text evidence="1">The sequence shown here is derived from an EMBL/GenBank/DDBJ whole genome shotgun (WGS) entry which is preliminary data.</text>
</comment>
<proteinExistence type="predicted"/>
<dbReference type="OrthoDB" id="2691369at2759"/>
<sequence>MSTRRVRFSMPLTSEQPDPISAGESFVSALQQKALAKWWGNFVPIDQWTPPNIRHKFKDLPFRKNDMTAEIRIDTPESHLGDSTPDVYNCNFARVEEAIQELSDKVEEPMDCDGSLYDLGWDGISAVSQDVGPPSEQDMAAEVAKAADDNDDPVYDLSWVATTVELTVMDNSVIDLTIDETPEPSAPLPMEEEVIDLTKEDSPVYDLGWGSSADDKETAKSGHSSPIRMEMDVRSTSLSNHVREAEDNILWRNRFMKAIGNDMTDEHVHAIVENAVYGLNGSCVPSQILMDNRQTFGMFAESQNRVTDVSLDICMLHGMIQLQCQLLRTVDSIIVSLEDNNN</sequence>
<gene>
    <name evidence="1" type="ORF">F5147DRAFT_652730</name>
</gene>
<evidence type="ECO:0000313" key="1">
    <source>
        <dbReference type="EMBL" id="KAG2108743.1"/>
    </source>
</evidence>